<evidence type="ECO:0000259" key="5">
    <source>
        <dbReference type="PROSITE" id="PS51891"/>
    </source>
</evidence>
<dbReference type="Gene3D" id="3.90.1590.10">
    <property type="entry name" value="glutathione-dependent formaldehyde- activating enzyme (gfa)"/>
    <property type="match status" value="1"/>
</dbReference>
<dbReference type="PANTHER" id="PTHR33337">
    <property type="entry name" value="GFA DOMAIN-CONTAINING PROTEIN"/>
    <property type="match status" value="1"/>
</dbReference>
<dbReference type="Proteomes" id="UP000309389">
    <property type="component" value="Unassembled WGS sequence"/>
</dbReference>
<comment type="caution">
    <text evidence="6">The sequence shown here is derived from an EMBL/GenBank/DDBJ whole genome shotgun (WGS) entry which is preliminary data.</text>
</comment>
<protein>
    <submittedName>
        <fullName evidence="6">GFA family protein</fullName>
    </submittedName>
</protein>
<keyword evidence="7" id="KW-1185">Reference proteome</keyword>
<dbReference type="EMBL" id="SSHH01000001">
    <property type="protein sequence ID" value="TIX51278.1"/>
    <property type="molecule type" value="Genomic_DNA"/>
</dbReference>
<evidence type="ECO:0000256" key="3">
    <source>
        <dbReference type="ARBA" id="ARBA00022833"/>
    </source>
</evidence>
<keyword evidence="4" id="KW-0456">Lyase</keyword>
<evidence type="ECO:0000313" key="6">
    <source>
        <dbReference type="EMBL" id="TIX51278.1"/>
    </source>
</evidence>
<evidence type="ECO:0000256" key="2">
    <source>
        <dbReference type="ARBA" id="ARBA00022723"/>
    </source>
</evidence>
<keyword evidence="3" id="KW-0862">Zinc</keyword>
<feature type="domain" description="CENP-V/GFA" evidence="5">
    <location>
        <begin position="7"/>
        <end position="140"/>
    </location>
</feature>
<dbReference type="Pfam" id="PF04828">
    <property type="entry name" value="GFA"/>
    <property type="match status" value="1"/>
</dbReference>
<accession>A0A4T3F2E3</accession>
<dbReference type="InterPro" id="IPR011057">
    <property type="entry name" value="Mss4-like_sf"/>
</dbReference>
<reference evidence="6 7" key="1">
    <citation type="submission" date="2019-04" db="EMBL/GenBank/DDBJ databases">
        <title>Altererythrobacter aquimixticola sp. nov., isolated from sediment of junction between the ocean and a freshwater spring.</title>
        <authorList>
            <person name="Yoon J.-H."/>
        </authorList>
    </citation>
    <scope>NUCLEOTIDE SEQUENCE [LARGE SCALE GENOMIC DNA]</scope>
    <source>
        <strain evidence="6 7">SSKS-13</strain>
    </source>
</reference>
<dbReference type="SUPFAM" id="SSF51316">
    <property type="entry name" value="Mss4-like"/>
    <property type="match status" value="1"/>
</dbReference>
<evidence type="ECO:0000256" key="4">
    <source>
        <dbReference type="ARBA" id="ARBA00023239"/>
    </source>
</evidence>
<dbReference type="RefSeq" id="WP_136692033.1">
    <property type="nucleotide sequence ID" value="NZ_SSHH01000001.1"/>
</dbReference>
<dbReference type="InterPro" id="IPR006913">
    <property type="entry name" value="CENP-V/GFA"/>
</dbReference>
<dbReference type="GO" id="GO:0046872">
    <property type="term" value="F:metal ion binding"/>
    <property type="evidence" value="ECO:0007669"/>
    <property type="project" value="UniProtKB-KW"/>
</dbReference>
<gene>
    <name evidence="6" type="ORF">E5222_02090</name>
</gene>
<evidence type="ECO:0000256" key="1">
    <source>
        <dbReference type="ARBA" id="ARBA00005495"/>
    </source>
</evidence>
<sequence length="165" mass="18033">MVDDTIREGGCACGQVRYRVTGEPIMVHNCHCKLCQQQTGSTSVVNVFTESENVEPLSGELVSHTVPGGSGNPHTIFRCKTCGTAMWSHYPRFGSLMTGFRAGTLDDASSVTPDVAIFTDFRMPWVTLPEGIPAFGEYYDPAKTLPAASMDRLRKLTERRKVGEG</sequence>
<proteinExistence type="inferred from homology"/>
<dbReference type="OrthoDB" id="7186766at2"/>
<dbReference type="AlphaFoldDB" id="A0A4T3F2E3"/>
<comment type="similarity">
    <text evidence="1">Belongs to the Gfa family.</text>
</comment>
<organism evidence="6 7">
    <name type="scientific">Alteraurantiacibacter aquimixticola</name>
    <dbReference type="NCBI Taxonomy" id="2489173"/>
    <lineage>
        <taxon>Bacteria</taxon>
        <taxon>Pseudomonadati</taxon>
        <taxon>Pseudomonadota</taxon>
        <taxon>Alphaproteobacteria</taxon>
        <taxon>Sphingomonadales</taxon>
        <taxon>Erythrobacteraceae</taxon>
        <taxon>Alteraurantiacibacter</taxon>
    </lineage>
</organism>
<keyword evidence="2" id="KW-0479">Metal-binding</keyword>
<dbReference type="GO" id="GO:0016846">
    <property type="term" value="F:carbon-sulfur lyase activity"/>
    <property type="evidence" value="ECO:0007669"/>
    <property type="project" value="InterPro"/>
</dbReference>
<evidence type="ECO:0000313" key="7">
    <source>
        <dbReference type="Proteomes" id="UP000309389"/>
    </source>
</evidence>
<dbReference type="PROSITE" id="PS51891">
    <property type="entry name" value="CENP_V_GFA"/>
    <property type="match status" value="1"/>
</dbReference>
<name>A0A4T3F2E3_9SPHN</name>
<dbReference type="PANTHER" id="PTHR33337:SF33">
    <property type="entry name" value="CENP-V_GFA DOMAIN-CONTAINING PROTEIN"/>
    <property type="match status" value="1"/>
</dbReference>